<dbReference type="AlphaFoldDB" id="A0AA39QUV6"/>
<sequence>MPSTARILELSSVISSATQQLHDSLNAQSLPLPSFEEDVTLTLSSDLDILRDTLLDATSELHDLLYGFQNLLSRYGSHNNMVSIHSIHHYGIARHLPDDHPVSYPQLALSTGLEPELLKRLVRHAITHRVFKEPKKGFVEHTATSRLLAGPNADSWMGTGCEEMWPAALKTVEAMAKWPGSQEPNETGFALANESTNSMYQVLESDPLRAKRFGEAMSLFASNIGMEPCHILDNYEWDKVVGPGLVIDLGGNKGQIAIPLAQRFPALNVLVQDLDNVIDGAEDLVPEDVKGRVRFMAHDFFTEQKVRAQVYYIRWCLHNWSDKYAIKILRCLIPALNDGARVVVHDTCTPEPEDMPRWREWKLRAMDLNMLSILNARERDADEWRLLFAEADPRFEFQGVKRSNGSDLSIMEAVWNAATSVPRLS</sequence>
<keyword evidence="6" id="KW-1185">Reference proteome</keyword>
<dbReference type="InterPro" id="IPR036388">
    <property type="entry name" value="WH-like_DNA-bd_sf"/>
</dbReference>
<dbReference type="Pfam" id="PF00891">
    <property type="entry name" value="Methyltransf_2"/>
    <property type="match status" value="1"/>
</dbReference>
<keyword evidence="3" id="KW-0949">S-adenosyl-L-methionine</keyword>
<protein>
    <recommendedName>
        <fullName evidence="4">O-methyltransferase C-terminal domain-containing protein</fullName>
    </recommendedName>
</protein>
<evidence type="ECO:0000256" key="1">
    <source>
        <dbReference type="ARBA" id="ARBA00022603"/>
    </source>
</evidence>
<keyword evidence="1" id="KW-0489">Methyltransferase</keyword>
<dbReference type="Gene3D" id="3.40.50.150">
    <property type="entry name" value="Vaccinia Virus protein VP39"/>
    <property type="match status" value="1"/>
</dbReference>
<accession>A0AA39QUV6</accession>
<feature type="domain" description="O-methyltransferase C-terminal" evidence="4">
    <location>
        <begin position="199"/>
        <end position="391"/>
    </location>
</feature>
<evidence type="ECO:0000313" key="5">
    <source>
        <dbReference type="EMBL" id="KAK0509620.1"/>
    </source>
</evidence>
<organism evidence="5 6">
    <name type="scientific">Cladonia borealis</name>
    <dbReference type="NCBI Taxonomy" id="184061"/>
    <lineage>
        <taxon>Eukaryota</taxon>
        <taxon>Fungi</taxon>
        <taxon>Dikarya</taxon>
        <taxon>Ascomycota</taxon>
        <taxon>Pezizomycotina</taxon>
        <taxon>Lecanoromycetes</taxon>
        <taxon>OSLEUM clade</taxon>
        <taxon>Lecanoromycetidae</taxon>
        <taxon>Lecanorales</taxon>
        <taxon>Lecanorineae</taxon>
        <taxon>Cladoniaceae</taxon>
        <taxon>Cladonia</taxon>
    </lineage>
</organism>
<dbReference type="InterPro" id="IPR036390">
    <property type="entry name" value="WH_DNA-bd_sf"/>
</dbReference>
<dbReference type="SUPFAM" id="SSF46785">
    <property type="entry name" value="Winged helix' DNA-binding domain"/>
    <property type="match status" value="1"/>
</dbReference>
<dbReference type="Proteomes" id="UP001166286">
    <property type="component" value="Unassembled WGS sequence"/>
</dbReference>
<gene>
    <name evidence="5" type="ORF">JMJ35_008014</name>
</gene>
<dbReference type="GO" id="GO:0008171">
    <property type="term" value="F:O-methyltransferase activity"/>
    <property type="evidence" value="ECO:0007669"/>
    <property type="project" value="InterPro"/>
</dbReference>
<evidence type="ECO:0000313" key="6">
    <source>
        <dbReference type="Proteomes" id="UP001166286"/>
    </source>
</evidence>
<dbReference type="Gene3D" id="1.10.10.10">
    <property type="entry name" value="Winged helix-like DNA-binding domain superfamily/Winged helix DNA-binding domain"/>
    <property type="match status" value="1"/>
</dbReference>
<evidence type="ECO:0000256" key="2">
    <source>
        <dbReference type="ARBA" id="ARBA00022679"/>
    </source>
</evidence>
<dbReference type="InterPro" id="IPR029063">
    <property type="entry name" value="SAM-dependent_MTases_sf"/>
</dbReference>
<dbReference type="SUPFAM" id="SSF53335">
    <property type="entry name" value="S-adenosyl-L-methionine-dependent methyltransferases"/>
    <property type="match status" value="1"/>
</dbReference>
<comment type="caution">
    <text evidence="5">The sequence shown here is derived from an EMBL/GenBank/DDBJ whole genome shotgun (WGS) entry which is preliminary data.</text>
</comment>
<dbReference type="PANTHER" id="PTHR43712:SF12">
    <property type="entry name" value="STERIGMATOCYSTIN 8-O-METHYLTRANSFERASE"/>
    <property type="match status" value="1"/>
</dbReference>
<dbReference type="GO" id="GO:0032259">
    <property type="term" value="P:methylation"/>
    <property type="evidence" value="ECO:0007669"/>
    <property type="project" value="UniProtKB-KW"/>
</dbReference>
<name>A0AA39QUV6_9LECA</name>
<evidence type="ECO:0000256" key="3">
    <source>
        <dbReference type="ARBA" id="ARBA00022691"/>
    </source>
</evidence>
<dbReference type="InterPro" id="IPR001077">
    <property type="entry name" value="COMT_C"/>
</dbReference>
<proteinExistence type="predicted"/>
<evidence type="ECO:0000259" key="4">
    <source>
        <dbReference type="Pfam" id="PF00891"/>
    </source>
</evidence>
<keyword evidence="2" id="KW-0808">Transferase</keyword>
<reference evidence="5" key="1">
    <citation type="submission" date="2023-03" db="EMBL/GenBank/DDBJ databases">
        <title>Complete genome of Cladonia borealis.</title>
        <authorList>
            <person name="Park H."/>
        </authorList>
    </citation>
    <scope>NUCLEOTIDE SEQUENCE</scope>
    <source>
        <strain evidence="5">ANT050790</strain>
    </source>
</reference>
<dbReference type="PANTHER" id="PTHR43712">
    <property type="entry name" value="PUTATIVE (AFU_ORTHOLOGUE AFUA_4G14580)-RELATED"/>
    <property type="match status" value="1"/>
</dbReference>
<dbReference type="EMBL" id="JAFEKC020000018">
    <property type="protein sequence ID" value="KAK0509620.1"/>
    <property type="molecule type" value="Genomic_DNA"/>
</dbReference>
<dbReference type="PROSITE" id="PS51683">
    <property type="entry name" value="SAM_OMT_II"/>
    <property type="match status" value="1"/>
</dbReference>
<dbReference type="InterPro" id="IPR016461">
    <property type="entry name" value="COMT-like"/>
</dbReference>